<proteinExistence type="predicted"/>
<accession>A0A346PH49</accession>
<evidence type="ECO:0000313" key="4">
    <source>
        <dbReference type="Proteomes" id="UP000258707"/>
    </source>
</evidence>
<dbReference type="InterPro" id="IPR002145">
    <property type="entry name" value="CopG"/>
</dbReference>
<dbReference type="KEGG" id="nan:AArc1_2529"/>
<dbReference type="EMBL" id="CP024047">
    <property type="protein sequence ID" value="AXR78844.1"/>
    <property type="molecule type" value="Genomic_DNA"/>
</dbReference>
<sequence>MQVGFIDTDPVAAVVRLAVPNDSEPTSDDELDRPATSTGSVGNNPNMKRLGSRRINTEPNRSDRMDNRLPSSVNYTSTGCILRSMTRRVTVSLDDDSTTALETLSAETGTGQSEVMRRALTFYAANFEAATGRPSDNLEQYYQMLSSGEHVLLDIDFLHAFLEHVCDGDGPDPSFVEAADRVSDYHAREYADRFDEVGDVLEWLSFCGFLAVRHEDNGVYHVVFPSEPVRWFMSRFIERSTADLPVDVEIEPGVSKAIITERPTTE</sequence>
<feature type="compositionally biased region" description="Polar residues" evidence="1">
    <location>
        <begin position="35"/>
        <end position="46"/>
    </location>
</feature>
<name>A0A346PH49_9EURY</name>
<reference evidence="4" key="1">
    <citation type="submission" date="2017-10" db="EMBL/GenBank/DDBJ databases">
        <title>Phenotypic and genomic properties of facultatively anaerobic sulfur-reducing natronoarchaea from hypersaline soda lakes.</title>
        <authorList>
            <person name="Sorokin D.Y."/>
            <person name="Kublanov I.V."/>
            <person name="Roman P."/>
            <person name="Sinninghe Damste J.S."/>
            <person name="Golyshin P.N."/>
            <person name="Rojo D."/>
            <person name="Ciordia S."/>
            <person name="Mena Md.C."/>
            <person name="Ferrer M."/>
            <person name="Messina E."/>
            <person name="Smedile F."/>
            <person name="La Spada G."/>
            <person name="La Cono V."/>
            <person name="Yakimov M.M."/>
        </authorList>
    </citation>
    <scope>NUCLEOTIDE SEQUENCE [LARGE SCALE GENOMIC DNA]</scope>
    <source>
        <strain evidence="4">AArc1</strain>
    </source>
</reference>
<dbReference type="Pfam" id="PF01402">
    <property type="entry name" value="RHH_1"/>
    <property type="match status" value="1"/>
</dbReference>
<dbReference type="GO" id="GO:0006355">
    <property type="term" value="P:regulation of DNA-templated transcription"/>
    <property type="evidence" value="ECO:0007669"/>
    <property type="project" value="InterPro"/>
</dbReference>
<organism evidence="3 4">
    <name type="scientific">Natrarchaeobaculum sulfurireducens</name>
    <dbReference type="NCBI Taxonomy" id="2044521"/>
    <lineage>
        <taxon>Archaea</taxon>
        <taxon>Methanobacteriati</taxon>
        <taxon>Methanobacteriota</taxon>
        <taxon>Stenosarchaea group</taxon>
        <taxon>Halobacteria</taxon>
        <taxon>Halobacteriales</taxon>
        <taxon>Natrialbaceae</taxon>
        <taxon>Natrarchaeobaculum</taxon>
    </lineage>
</organism>
<feature type="domain" description="Ribbon-helix-helix protein CopG" evidence="2">
    <location>
        <begin position="87"/>
        <end position="125"/>
    </location>
</feature>
<dbReference type="Proteomes" id="UP000258707">
    <property type="component" value="Chromosome"/>
</dbReference>
<protein>
    <submittedName>
        <fullName evidence="3">RHH/copG family antitoxin</fullName>
    </submittedName>
</protein>
<evidence type="ECO:0000313" key="3">
    <source>
        <dbReference type="EMBL" id="AXR78844.1"/>
    </source>
</evidence>
<dbReference type="AlphaFoldDB" id="A0A346PH49"/>
<evidence type="ECO:0000259" key="2">
    <source>
        <dbReference type="Pfam" id="PF01402"/>
    </source>
</evidence>
<dbReference type="CDD" id="cd22235">
    <property type="entry name" value="RHH_CopG_archaea"/>
    <property type="match status" value="1"/>
</dbReference>
<feature type="region of interest" description="Disordered" evidence="1">
    <location>
        <begin position="20"/>
        <end position="70"/>
    </location>
</feature>
<evidence type="ECO:0000256" key="1">
    <source>
        <dbReference type="SAM" id="MobiDB-lite"/>
    </source>
</evidence>
<gene>
    <name evidence="3" type="ORF">AArc1_2529</name>
</gene>